<proteinExistence type="predicted"/>
<gene>
    <name evidence="1" type="ORF">SKAU_G00046490</name>
</gene>
<dbReference type="Proteomes" id="UP001152622">
    <property type="component" value="Chromosome 2"/>
</dbReference>
<dbReference type="EMBL" id="JAINUF010000002">
    <property type="protein sequence ID" value="KAJ8374069.1"/>
    <property type="molecule type" value="Genomic_DNA"/>
</dbReference>
<dbReference type="AlphaFoldDB" id="A0A9Q1J759"/>
<keyword evidence="2" id="KW-1185">Reference proteome</keyword>
<name>A0A9Q1J759_SYNKA</name>
<evidence type="ECO:0000313" key="1">
    <source>
        <dbReference type="EMBL" id="KAJ8374069.1"/>
    </source>
</evidence>
<evidence type="ECO:0000313" key="2">
    <source>
        <dbReference type="Proteomes" id="UP001152622"/>
    </source>
</evidence>
<accession>A0A9Q1J759</accession>
<reference evidence="1" key="1">
    <citation type="journal article" date="2023" name="Science">
        <title>Genome structures resolve the early diversification of teleost fishes.</title>
        <authorList>
            <person name="Parey E."/>
            <person name="Louis A."/>
            <person name="Montfort J."/>
            <person name="Bouchez O."/>
            <person name="Roques C."/>
            <person name="Iampietro C."/>
            <person name="Lluch J."/>
            <person name="Castinel A."/>
            <person name="Donnadieu C."/>
            <person name="Desvignes T."/>
            <person name="Floi Bucao C."/>
            <person name="Jouanno E."/>
            <person name="Wen M."/>
            <person name="Mejri S."/>
            <person name="Dirks R."/>
            <person name="Jansen H."/>
            <person name="Henkel C."/>
            <person name="Chen W.J."/>
            <person name="Zahm M."/>
            <person name="Cabau C."/>
            <person name="Klopp C."/>
            <person name="Thompson A.W."/>
            <person name="Robinson-Rechavi M."/>
            <person name="Braasch I."/>
            <person name="Lecointre G."/>
            <person name="Bobe J."/>
            <person name="Postlethwait J.H."/>
            <person name="Berthelot C."/>
            <person name="Roest Crollius H."/>
            <person name="Guiguen Y."/>
        </authorList>
    </citation>
    <scope>NUCLEOTIDE SEQUENCE</scope>
    <source>
        <strain evidence="1">WJC10195</strain>
    </source>
</reference>
<organism evidence="1 2">
    <name type="scientific">Synaphobranchus kaupii</name>
    <name type="common">Kaup's arrowtooth eel</name>
    <dbReference type="NCBI Taxonomy" id="118154"/>
    <lineage>
        <taxon>Eukaryota</taxon>
        <taxon>Metazoa</taxon>
        <taxon>Chordata</taxon>
        <taxon>Craniata</taxon>
        <taxon>Vertebrata</taxon>
        <taxon>Euteleostomi</taxon>
        <taxon>Actinopterygii</taxon>
        <taxon>Neopterygii</taxon>
        <taxon>Teleostei</taxon>
        <taxon>Anguilliformes</taxon>
        <taxon>Synaphobranchidae</taxon>
        <taxon>Synaphobranchus</taxon>
    </lineage>
</organism>
<protein>
    <submittedName>
        <fullName evidence="1">Uncharacterized protein</fullName>
    </submittedName>
</protein>
<sequence length="198" mass="20901">MAGVLICHSAGPEWYYLEKLPGLALNGAPRHAGAAAVAGRLKVTDTRPSAFRDPASRGQSAQLYGYRQRLSGRASFARNGYKQASCAIMAVSRFPQHETPAAYRKGHSWQARGSGGQAARLGAGSLLIGTTNSLEQSITGRPGRQITPLITPVEGQLCGCIPYLCSAVLHTAAPAWRGTDGVPRYRAKGAAPISWNGT</sequence>
<comment type="caution">
    <text evidence="1">The sequence shown here is derived from an EMBL/GenBank/DDBJ whole genome shotgun (WGS) entry which is preliminary data.</text>
</comment>